<dbReference type="AlphaFoldDB" id="A0A6G4UB73"/>
<keyword evidence="3" id="KW-1185">Reference proteome</keyword>
<feature type="signal peptide" evidence="1">
    <location>
        <begin position="1"/>
        <end position="23"/>
    </location>
</feature>
<evidence type="ECO:0000313" key="2">
    <source>
        <dbReference type="EMBL" id="NGN69393.1"/>
    </source>
</evidence>
<reference evidence="2 3" key="1">
    <citation type="submission" date="2020-02" db="EMBL/GenBank/DDBJ databases">
        <title>Whole-genome analyses of novel actinobacteria.</title>
        <authorList>
            <person name="Sahin N."/>
        </authorList>
    </citation>
    <scope>NUCLEOTIDE SEQUENCE [LARGE SCALE GENOMIC DNA]</scope>
    <source>
        <strain evidence="2 3">A7024</strain>
    </source>
</reference>
<feature type="chain" id="PRO_5026003803" evidence="1">
    <location>
        <begin position="24"/>
        <end position="436"/>
    </location>
</feature>
<evidence type="ECO:0000313" key="3">
    <source>
        <dbReference type="Proteomes" id="UP000481583"/>
    </source>
</evidence>
<dbReference type="Proteomes" id="UP000481583">
    <property type="component" value="Unassembled WGS sequence"/>
</dbReference>
<organism evidence="2 3">
    <name type="scientific">Streptomyces coryli</name>
    <dbReference type="NCBI Taxonomy" id="1128680"/>
    <lineage>
        <taxon>Bacteria</taxon>
        <taxon>Bacillati</taxon>
        <taxon>Actinomycetota</taxon>
        <taxon>Actinomycetes</taxon>
        <taxon>Kitasatosporales</taxon>
        <taxon>Streptomycetaceae</taxon>
        <taxon>Streptomyces</taxon>
    </lineage>
</organism>
<evidence type="ECO:0000256" key="1">
    <source>
        <dbReference type="SAM" id="SignalP"/>
    </source>
</evidence>
<accession>A0A6G4UB73</accession>
<comment type="caution">
    <text evidence="2">The sequence shown here is derived from an EMBL/GenBank/DDBJ whole genome shotgun (WGS) entry which is preliminary data.</text>
</comment>
<dbReference type="Gene3D" id="3.40.50.2300">
    <property type="match status" value="2"/>
</dbReference>
<dbReference type="InterPro" id="IPR017777">
    <property type="entry name" value="ABC_urea-bd_UrtA"/>
</dbReference>
<proteinExistence type="predicted"/>
<dbReference type="Pfam" id="PF13433">
    <property type="entry name" value="Peripla_BP_5"/>
    <property type="match status" value="1"/>
</dbReference>
<keyword evidence="1" id="KW-0732">Signal</keyword>
<sequence>MRRWFVLCALALLAYPLLGPAAAAPVPHRRPPPIPVGVLHSLTGSVAIGEKPITDATLMAIDELNARGGVLGRRVKPLVVDGRSDWPTHAAAARRLLRRDRAVAVFGGYTSASRRSMVPVFEQLDGLLFYPTFYEGIEASRNVVYTGSTPNQFVTPAVKWFLDNRGRRFFLIGSDYVYPRAVNAVIRAQLESIGGTVAGEGYLPLGERRPQAVRKAVRRITAARPDAIVSTMVGDTNLTFVKELERAGATPKTMPVLSAVMGETELRVMDARPLAGNYVAMSYFQSLPGRTNRTFVDRFKRRFGRDSAVSDSPEAAYTSVLLWAQAVERAGSTDTDAVREALRGASLDSPEGTVYVDEENLHLWKYARLGRICPDGQISLVWQSETVIHPVPYSPYRRRQEWLDLIRSLYDGWGGRWDRPPGGRELPVATSKSVMP</sequence>
<dbReference type="EMBL" id="JAAKZV010000290">
    <property type="protein sequence ID" value="NGN69393.1"/>
    <property type="molecule type" value="Genomic_DNA"/>
</dbReference>
<dbReference type="PANTHER" id="PTHR47628:SF1">
    <property type="entry name" value="ALIPHATIC AMIDASE EXPRESSION-REGULATING PROTEIN"/>
    <property type="match status" value="1"/>
</dbReference>
<protein>
    <submittedName>
        <fullName evidence="2">ABC transporter substrate-binding protein</fullName>
    </submittedName>
</protein>
<gene>
    <name evidence="2" type="ORF">G5C51_36585</name>
</gene>
<dbReference type="InterPro" id="IPR028082">
    <property type="entry name" value="Peripla_BP_I"/>
</dbReference>
<dbReference type="RefSeq" id="WP_165244291.1">
    <property type="nucleotide sequence ID" value="NZ_JAAKZV010000290.1"/>
</dbReference>
<dbReference type="PANTHER" id="PTHR47628">
    <property type="match status" value="1"/>
</dbReference>
<dbReference type="SUPFAM" id="SSF53822">
    <property type="entry name" value="Periplasmic binding protein-like I"/>
    <property type="match status" value="1"/>
</dbReference>
<dbReference type="CDD" id="cd06355">
    <property type="entry name" value="PBP1_FmdD-like"/>
    <property type="match status" value="1"/>
</dbReference>
<name>A0A6G4UB73_9ACTN</name>